<organism evidence="4 5">
    <name type="scientific">Rubritalea spongiae</name>
    <dbReference type="NCBI Taxonomy" id="430797"/>
    <lineage>
        <taxon>Bacteria</taxon>
        <taxon>Pseudomonadati</taxon>
        <taxon>Verrucomicrobiota</taxon>
        <taxon>Verrucomicrobiia</taxon>
        <taxon>Verrucomicrobiales</taxon>
        <taxon>Rubritaleaceae</taxon>
        <taxon>Rubritalea</taxon>
    </lineage>
</organism>
<sequence>MKYLAIALSLLSLPLCAETDSSLSTTPESRTQKWWMPRHQEKLEQKKNLGDVQLVFIGDSITHAWENKGKEVWAKEYAPYKALNLGYSGDRTENVLWRIENGEVDGISPKAIVMMIGTNNAGHRDEPSEQTADGIKAILDLLEKKQPETKILLLGIFPRGTTPEDPKRKLIDGTNKIIETYADNKRVFYLNINNVFLEEDGTLSKQVMKDLLHPNPDQYQVWADAIRPLLQKLME</sequence>
<proteinExistence type="inferred from homology"/>
<evidence type="ECO:0000256" key="2">
    <source>
        <dbReference type="SAM" id="SignalP"/>
    </source>
</evidence>
<dbReference type="InterPro" id="IPR013830">
    <property type="entry name" value="SGNH_hydro"/>
</dbReference>
<dbReference type="Proteomes" id="UP001597297">
    <property type="component" value="Unassembled WGS sequence"/>
</dbReference>
<dbReference type="PANTHER" id="PTHR11852">
    <property type="entry name" value="PLATELET-ACTIVATING FACTOR ACETYLHYDROLASE"/>
    <property type="match status" value="1"/>
</dbReference>
<feature type="signal peptide" evidence="2">
    <location>
        <begin position="1"/>
        <end position="17"/>
    </location>
</feature>
<dbReference type="CDD" id="cd01820">
    <property type="entry name" value="PAF_acetylesterase_like"/>
    <property type="match status" value="1"/>
</dbReference>
<gene>
    <name evidence="4" type="ORF">ACFSQZ_06680</name>
</gene>
<evidence type="ECO:0000313" key="4">
    <source>
        <dbReference type="EMBL" id="MFD2276145.1"/>
    </source>
</evidence>
<feature type="chain" id="PRO_5047227177" evidence="2">
    <location>
        <begin position="18"/>
        <end position="235"/>
    </location>
</feature>
<dbReference type="Gene3D" id="3.40.50.1110">
    <property type="entry name" value="SGNH hydrolase"/>
    <property type="match status" value="1"/>
</dbReference>
<dbReference type="RefSeq" id="WP_377094520.1">
    <property type="nucleotide sequence ID" value="NZ_JBHSJM010000001.1"/>
</dbReference>
<dbReference type="PANTHER" id="PTHR11852:SF0">
    <property type="entry name" value="PLATELET-ACTIVATING FACTOR ACETYLHYDROLASE IB SUBUNIT BETA HOMOLOG"/>
    <property type="match status" value="1"/>
</dbReference>
<keyword evidence="5" id="KW-1185">Reference proteome</keyword>
<comment type="caution">
    <text evidence="4">The sequence shown here is derived from an EMBL/GenBank/DDBJ whole genome shotgun (WGS) entry which is preliminary data.</text>
</comment>
<evidence type="ECO:0000313" key="5">
    <source>
        <dbReference type="Proteomes" id="UP001597297"/>
    </source>
</evidence>
<keyword evidence="2" id="KW-0732">Signal</keyword>
<dbReference type="EMBL" id="JBHUJC010000020">
    <property type="protein sequence ID" value="MFD2276145.1"/>
    <property type="molecule type" value="Genomic_DNA"/>
</dbReference>
<comment type="similarity">
    <text evidence="1">Belongs to the 'GDSL' lipolytic enzyme family. Platelet-activating factor acetylhydrolase IB beta/gamma subunits subfamily.</text>
</comment>
<dbReference type="SUPFAM" id="SSF52266">
    <property type="entry name" value="SGNH hydrolase"/>
    <property type="match status" value="1"/>
</dbReference>
<evidence type="ECO:0000259" key="3">
    <source>
        <dbReference type="Pfam" id="PF13472"/>
    </source>
</evidence>
<accession>A0ABW5E5G0</accession>
<name>A0ABW5E5G0_9BACT</name>
<feature type="domain" description="SGNH hydrolase-type esterase" evidence="3">
    <location>
        <begin position="56"/>
        <end position="221"/>
    </location>
</feature>
<reference evidence="5" key="1">
    <citation type="journal article" date="2019" name="Int. J. Syst. Evol. Microbiol.">
        <title>The Global Catalogue of Microorganisms (GCM) 10K type strain sequencing project: providing services to taxonomists for standard genome sequencing and annotation.</title>
        <authorList>
            <consortium name="The Broad Institute Genomics Platform"/>
            <consortium name="The Broad Institute Genome Sequencing Center for Infectious Disease"/>
            <person name="Wu L."/>
            <person name="Ma J."/>
        </authorList>
    </citation>
    <scope>NUCLEOTIDE SEQUENCE [LARGE SCALE GENOMIC DNA]</scope>
    <source>
        <strain evidence="5">JCM 16545</strain>
    </source>
</reference>
<protein>
    <submittedName>
        <fullName evidence="4">Platelet-activating factor acetylhydrolase IB subunit</fullName>
    </submittedName>
</protein>
<dbReference type="Pfam" id="PF13472">
    <property type="entry name" value="Lipase_GDSL_2"/>
    <property type="match status" value="1"/>
</dbReference>
<evidence type="ECO:0000256" key="1">
    <source>
        <dbReference type="ARBA" id="ARBA00038184"/>
    </source>
</evidence>
<dbReference type="InterPro" id="IPR036514">
    <property type="entry name" value="SGNH_hydro_sf"/>
</dbReference>